<evidence type="ECO:0000313" key="2">
    <source>
        <dbReference type="EMBL" id="MCJ0975651.1"/>
    </source>
</evidence>
<organism evidence="2 3">
    <name type="scientific">Stutzerimonas marianensis</name>
    <dbReference type="NCBI Taxonomy" id="2929513"/>
    <lineage>
        <taxon>Bacteria</taxon>
        <taxon>Pseudomonadati</taxon>
        <taxon>Pseudomonadota</taxon>
        <taxon>Gammaproteobacteria</taxon>
        <taxon>Pseudomonadales</taxon>
        <taxon>Pseudomonadaceae</taxon>
        <taxon>Stutzerimonas</taxon>
    </lineage>
</organism>
<gene>
    <name evidence="2" type="ORF">MST27_19975</name>
</gene>
<sequence length="149" mass="16812">MKKISGPTFYFKTLFPTLWFGFLAFFLVTTLSSGALEESFVFLVAPISMAALGYLSFKKMLWDLADEVYDEGDSLLFHKNGKEQRVKLSEVININHTQMSSPERVVLKVRNTGAIGTELAFTPPMRLNPFSKNIIVADLIERVDRARAT</sequence>
<proteinExistence type="predicted"/>
<name>A0A9X2AWS3_9GAMM</name>
<protein>
    <submittedName>
        <fullName evidence="2">Uncharacterized protein</fullName>
    </submittedName>
</protein>
<reference evidence="2" key="1">
    <citation type="submission" date="2022-03" db="EMBL/GenBank/DDBJ databases">
        <title>Pseudomonas marianensis sp. nov., a marine bacterium isolated from deep-sea sediments of the Mariana Trench.</title>
        <authorList>
            <person name="Wei Y."/>
        </authorList>
    </citation>
    <scope>NUCLEOTIDE SEQUENCE</scope>
    <source>
        <strain evidence="2">PS1</strain>
    </source>
</reference>
<evidence type="ECO:0000256" key="1">
    <source>
        <dbReference type="SAM" id="Phobius"/>
    </source>
</evidence>
<keyword evidence="3" id="KW-1185">Reference proteome</keyword>
<keyword evidence="1" id="KW-0812">Transmembrane</keyword>
<dbReference type="Proteomes" id="UP001139682">
    <property type="component" value="Unassembled WGS sequence"/>
</dbReference>
<evidence type="ECO:0000313" key="3">
    <source>
        <dbReference type="Proteomes" id="UP001139682"/>
    </source>
</evidence>
<keyword evidence="1" id="KW-1133">Transmembrane helix</keyword>
<accession>A0A9X2AWS3</accession>
<keyword evidence="1" id="KW-0472">Membrane</keyword>
<dbReference type="AlphaFoldDB" id="A0A9X2AWS3"/>
<comment type="caution">
    <text evidence="2">The sequence shown here is derived from an EMBL/GenBank/DDBJ whole genome shotgun (WGS) entry which is preliminary data.</text>
</comment>
<dbReference type="RefSeq" id="WP_243607676.1">
    <property type="nucleotide sequence ID" value="NZ_JALGRD010000012.1"/>
</dbReference>
<dbReference type="EMBL" id="JALGRD010000012">
    <property type="protein sequence ID" value="MCJ0975651.1"/>
    <property type="molecule type" value="Genomic_DNA"/>
</dbReference>
<feature type="transmembrane region" description="Helical" evidence="1">
    <location>
        <begin position="40"/>
        <end position="57"/>
    </location>
</feature>
<feature type="transmembrane region" description="Helical" evidence="1">
    <location>
        <begin position="9"/>
        <end position="28"/>
    </location>
</feature>